<sequence>MSTGGTGGYPFRGLNYGASAQRNVSLSDDIDPKGTAAGYAPDHHEGKSLLGTIKDALRPGDTKRQEQYQHQQGQRYAGDPTHDGRHGGIEETMARGHRDYDESEEGPRSHVDGVRTDGGASSALESMMPGRMDRGSKGRRSGGGISTFDAQGSVGHQFTSEGAVGGTAQKVGGPFSKEGAVGRQFTDKGSVGGTVQDTLGHGNATRKGI</sequence>
<keyword evidence="2" id="KW-1185">Reference proteome</keyword>
<reference evidence="1 2" key="1">
    <citation type="journal article" date="2022" name="New Phytol.">
        <title>Ecological generalism drives hyperdiversity of secondary metabolite gene clusters in xylarialean endophytes.</title>
        <authorList>
            <person name="Franco M.E.E."/>
            <person name="Wisecaver J.H."/>
            <person name="Arnold A.E."/>
            <person name="Ju Y.M."/>
            <person name="Slot J.C."/>
            <person name="Ahrendt S."/>
            <person name="Moore L.P."/>
            <person name="Eastman K.E."/>
            <person name="Scott K."/>
            <person name="Konkel Z."/>
            <person name="Mondo S.J."/>
            <person name="Kuo A."/>
            <person name="Hayes R.D."/>
            <person name="Haridas S."/>
            <person name="Andreopoulos B."/>
            <person name="Riley R."/>
            <person name="LaButti K."/>
            <person name="Pangilinan J."/>
            <person name="Lipzen A."/>
            <person name="Amirebrahimi M."/>
            <person name="Yan J."/>
            <person name="Adam C."/>
            <person name="Keymanesh K."/>
            <person name="Ng V."/>
            <person name="Louie K."/>
            <person name="Northen T."/>
            <person name="Drula E."/>
            <person name="Henrissat B."/>
            <person name="Hsieh H.M."/>
            <person name="Youens-Clark K."/>
            <person name="Lutzoni F."/>
            <person name="Miadlikowska J."/>
            <person name="Eastwood D.C."/>
            <person name="Hamelin R.C."/>
            <person name="Grigoriev I.V."/>
            <person name="U'Ren J.M."/>
        </authorList>
    </citation>
    <scope>NUCLEOTIDE SEQUENCE [LARGE SCALE GENOMIC DNA]</scope>
    <source>
        <strain evidence="1 2">CBS 119005</strain>
    </source>
</reference>
<protein>
    <submittedName>
        <fullName evidence="1">Uncharacterized protein</fullName>
    </submittedName>
</protein>
<name>A0ACB9YY14_9PEZI</name>
<organism evidence="1 2">
    <name type="scientific">Hypoxylon rubiginosum</name>
    <dbReference type="NCBI Taxonomy" id="110542"/>
    <lineage>
        <taxon>Eukaryota</taxon>
        <taxon>Fungi</taxon>
        <taxon>Dikarya</taxon>
        <taxon>Ascomycota</taxon>
        <taxon>Pezizomycotina</taxon>
        <taxon>Sordariomycetes</taxon>
        <taxon>Xylariomycetidae</taxon>
        <taxon>Xylariales</taxon>
        <taxon>Hypoxylaceae</taxon>
        <taxon>Hypoxylon</taxon>
    </lineage>
</organism>
<dbReference type="Proteomes" id="UP001497700">
    <property type="component" value="Unassembled WGS sequence"/>
</dbReference>
<evidence type="ECO:0000313" key="1">
    <source>
        <dbReference type="EMBL" id="KAI4864259.1"/>
    </source>
</evidence>
<evidence type="ECO:0000313" key="2">
    <source>
        <dbReference type="Proteomes" id="UP001497700"/>
    </source>
</evidence>
<dbReference type="EMBL" id="MU393489">
    <property type="protein sequence ID" value="KAI4864259.1"/>
    <property type="molecule type" value="Genomic_DNA"/>
</dbReference>
<accession>A0ACB9YY14</accession>
<comment type="caution">
    <text evidence="1">The sequence shown here is derived from an EMBL/GenBank/DDBJ whole genome shotgun (WGS) entry which is preliminary data.</text>
</comment>
<gene>
    <name evidence="1" type="ORF">F4820DRAFT_470704</name>
</gene>
<proteinExistence type="predicted"/>